<dbReference type="GO" id="GO:0016887">
    <property type="term" value="F:ATP hydrolysis activity"/>
    <property type="evidence" value="ECO:0007669"/>
    <property type="project" value="InterPro"/>
</dbReference>
<keyword evidence="5" id="KW-0547">Nucleotide-binding</keyword>
<dbReference type="PANTHER" id="PTHR43790:SF3">
    <property type="entry name" value="D-ALLOSE IMPORT ATP-BINDING PROTEIN ALSA-RELATED"/>
    <property type="match status" value="1"/>
</dbReference>
<dbReference type="GO" id="GO:0005524">
    <property type="term" value="F:ATP binding"/>
    <property type="evidence" value="ECO:0007669"/>
    <property type="project" value="UniProtKB-KW"/>
</dbReference>
<evidence type="ECO:0000256" key="5">
    <source>
        <dbReference type="ARBA" id="ARBA00022741"/>
    </source>
</evidence>
<sequence length="500" mass="52762">MDSTAVLPRTPTIGLDGVGKSYNGVSVLRDVTFEIVPGEIHGLLGENGAGKSTLLKILGGAIPADVGTLTFDGAPIRLSSPRDSIAHGVSLIAQELALLPRRTVLENVFLGRWANAAGFATRAADLAEFDRLCEESGFELDPSALVGSLPLGKAQQVEILKALARGSRVLCLDEPTAALGEGEKEQLLAVLRALAARGTTIVIVSHFLEEVLGIADRITVLRDGAQITTEPAAGHSTETLVRLMVGREVAALSRTPDPVPAGAPVVLRATGMSSARVTDISLDVRRGEILGLAGLVGSGRSEVLRALFGADRITAGTIEVGGSEVKRSSIRQMIDRGLALVPESRKETGLVLRRDTVENIALPSLASRQTGGILRRRAERQAVDRVIATVDVRGTVRNVPLGALSGGNQQKALFGKWLMTPPKVFLIDEPTRGVDIGAKVNIHNLILDLAAAGTAVIVVSSELEEVMALAHRILVMRHGRIAAEFTSPADREDIMSAAFL</sequence>
<keyword evidence="6" id="KW-0067">ATP-binding</keyword>
<dbReference type="InterPro" id="IPR027417">
    <property type="entry name" value="P-loop_NTPase"/>
</dbReference>
<dbReference type="EMBL" id="JACHWJ010000002">
    <property type="protein sequence ID" value="MBB2957577.1"/>
    <property type="molecule type" value="Genomic_DNA"/>
</dbReference>
<keyword evidence="8" id="KW-0472">Membrane</keyword>
<accession>A0A7W4UN94</accession>
<keyword evidence="1" id="KW-0813">Transport</keyword>
<feature type="domain" description="ABC transporter" evidence="9">
    <location>
        <begin position="253"/>
        <end position="500"/>
    </location>
</feature>
<dbReference type="CDD" id="cd03215">
    <property type="entry name" value="ABC_Carb_Monos_II"/>
    <property type="match status" value="1"/>
</dbReference>
<dbReference type="PROSITE" id="PS00211">
    <property type="entry name" value="ABC_TRANSPORTER_1"/>
    <property type="match status" value="1"/>
</dbReference>
<evidence type="ECO:0000256" key="3">
    <source>
        <dbReference type="ARBA" id="ARBA00022597"/>
    </source>
</evidence>
<dbReference type="SUPFAM" id="SSF52540">
    <property type="entry name" value="P-loop containing nucleoside triphosphate hydrolases"/>
    <property type="match status" value="2"/>
</dbReference>
<keyword evidence="7" id="KW-1278">Translocase</keyword>
<evidence type="ECO:0000313" key="11">
    <source>
        <dbReference type="Proteomes" id="UP000545286"/>
    </source>
</evidence>
<evidence type="ECO:0000256" key="1">
    <source>
        <dbReference type="ARBA" id="ARBA00022448"/>
    </source>
</evidence>
<dbReference type="AlphaFoldDB" id="A0A7W4UN94"/>
<organism evidence="10 11">
    <name type="scientific">Pseudoclavibacter helvolus</name>
    <dbReference type="NCBI Taxonomy" id="255205"/>
    <lineage>
        <taxon>Bacteria</taxon>
        <taxon>Bacillati</taxon>
        <taxon>Actinomycetota</taxon>
        <taxon>Actinomycetes</taxon>
        <taxon>Micrococcales</taxon>
        <taxon>Microbacteriaceae</taxon>
        <taxon>Pseudoclavibacter</taxon>
    </lineage>
</organism>
<keyword evidence="3 10" id="KW-0762">Sugar transport</keyword>
<dbReference type="InterPro" id="IPR050107">
    <property type="entry name" value="ABC_carbohydrate_import_ATPase"/>
</dbReference>
<evidence type="ECO:0000256" key="2">
    <source>
        <dbReference type="ARBA" id="ARBA00022475"/>
    </source>
</evidence>
<dbReference type="Gene3D" id="3.40.50.300">
    <property type="entry name" value="P-loop containing nucleotide triphosphate hydrolases"/>
    <property type="match status" value="2"/>
</dbReference>
<evidence type="ECO:0000256" key="8">
    <source>
        <dbReference type="ARBA" id="ARBA00023136"/>
    </source>
</evidence>
<gene>
    <name evidence="10" type="ORF">FHX72_001714</name>
</gene>
<dbReference type="CDD" id="cd03216">
    <property type="entry name" value="ABC_Carb_Monos_I"/>
    <property type="match status" value="1"/>
</dbReference>
<name>A0A7W4UN94_9MICO</name>
<dbReference type="SMART" id="SM00382">
    <property type="entry name" value="AAA"/>
    <property type="match status" value="2"/>
</dbReference>
<protein>
    <submittedName>
        <fullName evidence="10">ABC-type sugar transport system ATPase subunit</fullName>
    </submittedName>
</protein>
<proteinExistence type="predicted"/>
<keyword evidence="11" id="KW-1185">Reference proteome</keyword>
<dbReference type="InterPro" id="IPR003439">
    <property type="entry name" value="ABC_transporter-like_ATP-bd"/>
</dbReference>
<evidence type="ECO:0000259" key="9">
    <source>
        <dbReference type="PROSITE" id="PS50893"/>
    </source>
</evidence>
<dbReference type="PROSITE" id="PS50893">
    <property type="entry name" value="ABC_TRANSPORTER_2"/>
    <property type="match status" value="2"/>
</dbReference>
<evidence type="ECO:0000256" key="7">
    <source>
        <dbReference type="ARBA" id="ARBA00022967"/>
    </source>
</evidence>
<dbReference type="InterPro" id="IPR003593">
    <property type="entry name" value="AAA+_ATPase"/>
</dbReference>
<evidence type="ECO:0000256" key="4">
    <source>
        <dbReference type="ARBA" id="ARBA00022737"/>
    </source>
</evidence>
<reference evidence="10 11" key="1">
    <citation type="submission" date="2020-08" db="EMBL/GenBank/DDBJ databases">
        <title>Sequencing the genomes of 1000 actinobacteria strains.</title>
        <authorList>
            <person name="Klenk H.-P."/>
        </authorList>
    </citation>
    <scope>NUCLEOTIDE SEQUENCE [LARGE SCALE GENOMIC DNA]</scope>
    <source>
        <strain evidence="10 11">DSM 20419</strain>
    </source>
</reference>
<keyword evidence="2" id="KW-1003">Cell membrane</keyword>
<feature type="domain" description="ABC transporter" evidence="9">
    <location>
        <begin position="13"/>
        <end position="248"/>
    </location>
</feature>
<dbReference type="RefSeq" id="WP_183624343.1">
    <property type="nucleotide sequence ID" value="NZ_JACHWJ010000002.1"/>
</dbReference>
<comment type="caution">
    <text evidence="10">The sequence shown here is derived from an EMBL/GenBank/DDBJ whole genome shotgun (WGS) entry which is preliminary data.</text>
</comment>
<evidence type="ECO:0000256" key="6">
    <source>
        <dbReference type="ARBA" id="ARBA00022840"/>
    </source>
</evidence>
<dbReference type="Proteomes" id="UP000545286">
    <property type="component" value="Unassembled WGS sequence"/>
</dbReference>
<dbReference type="Pfam" id="PF00005">
    <property type="entry name" value="ABC_tran"/>
    <property type="match status" value="2"/>
</dbReference>
<dbReference type="InterPro" id="IPR017871">
    <property type="entry name" value="ABC_transporter-like_CS"/>
</dbReference>
<evidence type="ECO:0000313" key="10">
    <source>
        <dbReference type="EMBL" id="MBB2957577.1"/>
    </source>
</evidence>
<dbReference type="PANTHER" id="PTHR43790">
    <property type="entry name" value="CARBOHYDRATE TRANSPORT ATP-BINDING PROTEIN MG119-RELATED"/>
    <property type="match status" value="1"/>
</dbReference>
<keyword evidence="4" id="KW-0677">Repeat</keyword>